<reference evidence="5" key="1">
    <citation type="journal article" date="2019" name="Int. J. Syst. Evol. Microbiol.">
        <title>The Global Catalogue of Microorganisms (GCM) 10K type strain sequencing project: providing services to taxonomists for standard genome sequencing and annotation.</title>
        <authorList>
            <consortium name="The Broad Institute Genomics Platform"/>
            <consortium name="The Broad Institute Genome Sequencing Center for Infectious Disease"/>
            <person name="Wu L."/>
            <person name="Ma J."/>
        </authorList>
    </citation>
    <scope>NUCLEOTIDE SEQUENCE [LARGE SCALE GENOMIC DNA]</scope>
    <source>
        <strain evidence="5">CCUG 59189</strain>
    </source>
</reference>
<evidence type="ECO:0000313" key="5">
    <source>
        <dbReference type="Proteomes" id="UP001597262"/>
    </source>
</evidence>
<dbReference type="SUPFAM" id="SSF52172">
    <property type="entry name" value="CheY-like"/>
    <property type="match status" value="1"/>
</dbReference>
<dbReference type="InterPro" id="IPR001789">
    <property type="entry name" value="Sig_transdc_resp-reg_receiver"/>
</dbReference>
<organism evidence="4 5">
    <name type="scientific">Paenibacillus puldeungensis</name>
    <dbReference type="NCBI Taxonomy" id="696536"/>
    <lineage>
        <taxon>Bacteria</taxon>
        <taxon>Bacillati</taxon>
        <taxon>Bacillota</taxon>
        <taxon>Bacilli</taxon>
        <taxon>Bacillales</taxon>
        <taxon>Paenibacillaceae</taxon>
        <taxon>Paenibacillus</taxon>
    </lineage>
</organism>
<proteinExistence type="predicted"/>
<sequence>MLRIGICDDESRARDALRHTLEHLLRNFDGQVFYEFSSGEGLVQWTGKHRGEMDLLFLDVELKGISGLQAAQLIRQQDSGLMIVFVTGYADFVFDGYAVQAMDYLVKPVKEEKLGQVIKRARELLDHRRPQTYLVHNSDGIFRIAKRDILYFYSDRRLVKLVTEGREYAFYGKLDEVEKQLANGFVRIHQRYLVRAEAVQRVERNTVTIGGACLPISRALRQSAMMALAQAMIGEDSWE</sequence>
<accession>A0ABW3S001</accession>
<name>A0ABW3S001_9BACL</name>
<dbReference type="PROSITE" id="PS50110">
    <property type="entry name" value="RESPONSE_REGULATORY"/>
    <property type="match status" value="1"/>
</dbReference>
<dbReference type="PANTHER" id="PTHR37299:SF1">
    <property type="entry name" value="STAGE 0 SPORULATION PROTEIN A HOMOLOG"/>
    <property type="match status" value="1"/>
</dbReference>
<dbReference type="InterPro" id="IPR007492">
    <property type="entry name" value="LytTR_DNA-bd_dom"/>
</dbReference>
<dbReference type="EMBL" id="JBHTLM010000014">
    <property type="protein sequence ID" value="MFD1178117.1"/>
    <property type="molecule type" value="Genomic_DNA"/>
</dbReference>
<evidence type="ECO:0000256" key="1">
    <source>
        <dbReference type="PROSITE-ProRule" id="PRU00169"/>
    </source>
</evidence>
<dbReference type="SMART" id="SM00448">
    <property type="entry name" value="REC"/>
    <property type="match status" value="1"/>
</dbReference>
<dbReference type="SMART" id="SM00850">
    <property type="entry name" value="LytTR"/>
    <property type="match status" value="1"/>
</dbReference>
<dbReference type="Pfam" id="PF00072">
    <property type="entry name" value="Response_reg"/>
    <property type="match status" value="1"/>
</dbReference>
<dbReference type="InterPro" id="IPR011006">
    <property type="entry name" value="CheY-like_superfamily"/>
</dbReference>
<feature type="domain" description="Response regulatory" evidence="2">
    <location>
        <begin position="3"/>
        <end position="122"/>
    </location>
</feature>
<dbReference type="Pfam" id="PF04397">
    <property type="entry name" value="LytTR"/>
    <property type="match status" value="1"/>
</dbReference>
<dbReference type="PANTHER" id="PTHR37299">
    <property type="entry name" value="TRANSCRIPTIONAL REGULATOR-RELATED"/>
    <property type="match status" value="1"/>
</dbReference>
<feature type="modified residue" description="4-aspartylphosphate" evidence="1">
    <location>
        <position position="59"/>
    </location>
</feature>
<keyword evidence="5" id="KW-1185">Reference proteome</keyword>
<evidence type="ECO:0000259" key="2">
    <source>
        <dbReference type="PROSITE" id="PS50110"/>
    </source>
</evidence>
<dbReference type="RefSeq" id="WP_379320563.1">
    <property type="nucleotide sequence ID" value="NZ_JBHTLM010000014.1"/>
</dbReference>
<evidence type="ECO:0000259" key="3">
    <source>
        <dbReference type="PROSITE" id="PS50930"/>
    </source>
</evidence>
<dbReference type="InterPro" id="IPR046947">
    <property type="entry name" value="LytR-like"/>
</dbReference>
<gene>
    <name evidence="4" type="ORF">ACFQ3W_17650</name>
</gene>
<protein>
    <submittedName>
        <fullName evidence="4">LytR/AlgR family response regulator transcription factor</fullName>
    </submittedName>
</protein>
<dbReference type="Gene3D" id="2.40.50.1020">
    <property type="entry name" value="LytTr DNA-binding domain"/>
    <property type="match status" value="1"/>
</dbReference>
<keyword evidence="1" id="KW-0597">Phosphoprotein</keyword>
<dbReference type="Proteomes" id="UP001597262">
    <property type="component" value="Unassembled WGS sequence"/>
</dbReference>
<feature type="domain" description="HTH LytTR-type" evidence="3">
    <location>
        <begin position="139"/>
        <end position="204"/>
    </location>
</feature>
<dbReference type="Gene3D" id="3.40.50.2300">
    <property type="match status" value="1"/>
</dbReference>
<comment type="caution">
    <text evidence="4">The sequence shown here is derived from an EMBL/GenBank/DDBJ whole genome shotgun (WGS) entry which is preliminary data.</text>
</comment>
<dbReference type="PROSITE" id="PS50930">
    <property type="entry name" value="HTH_LYTTR"/>
    <property type="match status" value="1"/>
</dbReference>
<evidence type="ECO:0000313" key="4">
    <source>
        <dbReference type="EMBL" id="MFD1178117.1"/>
    </source>
</evidence>